<organism evidence="2 3">
    <name type="scientific">Pseudovibrio japonicus</name>
    <dbReference type="NCBI Taxonomy" id="366534"/>
    <lineage>
        <taxon>Bacteria</taxon>
        <taxon>Pseudomonadati</taxon>
        <taxon>Pseudomonadota</taxon>
        <taxon>Alphaproteobacteria</taxon>
        <taxon>Hyphomicrobiales</taxon>
        <taxon>Stappiaceae</taxon>
        <taxon>Pseudovibrio</taxon>
    </lineage>
</organism>
<dbReference type="Proteomes" id="UP000637980">
    <property type="component" value="Unassembled WGS sequence"/>
</dbReference>
<dbReference type="InterPro" id="IPR052919">
    <property type="entry name" value="TA_system_RNase"/>
</dbReference>
<dbReference type="Pfam" id="PF01850">
    <property type="entry name" value="PIN"/>
    <property type="match status" value="1"/>
</dbReference>
<evidence type="ECO:0000313" key="2">
    <source>
        <dbReference type="EMBL" id="GHB31270.1"/>
    </source>
</evidence>
<protein>
    <recommendedName>
        <fullName evidence="1">PIN domain-containing protein</fullName>
    </recommendedName>
</protein>
<comment type="caution">
    <text evidence="2">The sequence shown here is derived from an EMBL/GenBank/DDBJ whole genome shotgun (WGS) entry which is preliminary data.</text>
</comment>
<gene>
    <name evidence="2" type="ORF">GCM10007094_19730</name>
</gene>
<evidence type="ECO:0000259" key="1">
    <source>
        <dbReference type="Pfam" id="PF01850"/>
    </source>
</evidence>
<sequence>MRPLLLDTHVLLWWLAGDPKLGVKVQSVIADRHNDFFLSAASLWEIAIKQNIGKLTEPEGLASIIEEEGFYLW</sequence>
<reference evidence="3" key="1">
    <citation type="journal article" date="2019" name="Int. J. Syst. Evol. Microbiol.">
        <title>The Global Catalogue of Microorganisms (GCM) 10K type strain sequencing project: providing services to taxonomists for standard genome sequencing and annotation.</title>
        <authorList>
            <consortium name="The Broad Institute Genomics Platform"/>
            <consortium name="The Broad Institute Genome Sequencing Center for Infectious Disease"/>
            <person name="Wu L."/>
            <person name="Ma J."/>
        </authorList>
    </citation>
    <scope>NUCLEOTIDE SEQUENCE [LARGE SCALE GENOMIC DNA]</scope>
    <source>
        <strain evidence="3">KCTC 12861</strain>
    </source>
</reference>
<dbReference type="EMBL" id="BMXE01000003">
    <property type="protein sequence ID" value="GHB31270.1"/>
    <property type="molecule type" value="Genomic_DNA"/>
</dbReference>
<name>A0ABQ3EG48_9HYPH</name>
<accession>A0ABQ3EG48</accession>
<dbReference type="InterPro" id="IPR041705">
    <property type="entry name" value="PIN_Sll0205"/>
</dbReference>
<dbReference type="InterPro" id="IPR002716">
    <property type="entry name" value="PIN_dom"/>
</dbReference>
<dbReference type="RefSeq" id="WP_371871485.1">
    <property type="nucleotide sequence ID" value="NZ_BMXE01000003.1"/>
</dbReference>
<dbReference type="InterPro" id="IPR029060">
    <property type="entry name" value="PIN-like_dom_sf"/>
</dbReference>
<evidence type="ECO:0000313" key="3">
    <source>
        <dbReference type="Proteomes" id="UP000637980"/>
    </source>
</evidence>
<dbReference type="SUPFAM" id="SSF88723">
    <property type="entry name" value="PIN domain-like"/>
    <property type="match status" value="1"/>
</dbReference>
<dbReference type="PANTHER" id="PTHR36173">
    <property type="entry name" value="RIBONUCLEASE VAPC16-RELATED"/>
    <property type="match status" value="1"/>
</dbReference>
<proteinExistence type="predicted"/>
<dbReference type="CDD" id="cd09872">
    <property type="entry name" value="PIN_Sll0205-like"/>
    <property type="match status" value="1"/>
</dbReference>
<feature type="domain" description="PIN" evidence="1">
    <location>
        <begin position="5"/>
        <end position="55"/>
    </location>
</feature>
<dbReference type="PANTHER" id="PTHR36173:SF2">
    <property type="entry name" value="RIBONUCLEASE VAPC16"/>
    <property type="match status" value="1"/>
</dbReference>
<keyword evidence="3" id="KW-1185">Reference proteome</keyword>